<feature type="compositionally biased region" description="Polar residues" evidence="23">
    <location>
        <begin position="3621"/>
        <end position="3635"/>
    </location>
</feature>
<dbReference type="Pfam" id="PF00005">
    <property type="entry name" value="ABC_tran"/>
    <property type="match status" value="4"/>
</dbReference>
<feature type="transmembrane region" description="Helical" evidence="24">
    <location>
        <begin position="4898"/>
        <end position="4916"/>
    </location>
</feature>
<feature type="transmembrane region" description="Helical" evidence="24">
    <location>
        <begin position="4560"/>
        <end position="4583"/>
    </location>
</feature>
<feature type="domain" description="ABC transmembrane type-1" evidence="26">
    <location>
        <begin position="4582"/>
        <end position="4754"/>
    </location>
</feature>
<feature type="domain" description="ABC transporter" evidence="25">
    <location>
        <begin position="5450"/>
        <end position="5673"/>
    </location>
</feature>
<feature type="transmembrane region" description="Helical" evidence="24">
    <location>
        <begin position="3690"/>
        <end position="3716"/>
    </location>
</feature>
<dbReference type="PRINTS" id="PR01097">
    <property type="entry name" value="TRNSRECEPTRP"/>
</dbReference>
<feature type="domain" description="ABC transporter" evidence="25">
    <location>
        <begin position="1914"/>
        <end position="2138"/>
    </location>
</feature>
<dbReference type="InterPro" id="IPR044726">
    <property type="entry name" value="ABCC_6TM_D2"/>
</dbReference>
<feature type="transmembrane region" description="Helical" evidence="24">
    <location>
        <begin position="4859"/>
        <end position="4877"/>
    </location>
</feature>
<dbReference type="InterPro" id="IPR003439">
    <property type="entry name" value="ABC_transporter-like_ATP-bd"/>
</dbReference>
<feature type="transmembrane region" description="Helical" evidence="24">
    <location>
        <begin position="2325"/>
        <end position="2346"/>
    </location>
</feature>
<dbReference type="PANTHER" id="PTHR24223:SF443">
    <property type="entry name" value="MULTIDRUG-RESISTANCE LIKE PROTEIN 1, ISOFORM I"/>
    <property type="match status" value="1"/>
</dbReference>
<evidence type="ECO:0000256" key="5">
    <source>
        <dbReference type="ARBA" id="ARBA00022568"/>
    </source>
</evidence>
<dbReference type="InterPro" id="IPR011527">
    <property type="entry name" value="ABC1_TM_dom"/>
</dbReference>
<feature type="transmembrane region" description="Helical" evidence="24">
    <location>
        <begin position="2917"/>
        <end position="2936"/>
    </location>
</feature>
<keyword evidence="6" id="KW-0107">Calcium channel</keyword>
<feature type="domain" description="ABC transporter" evidence="25">
    <location>
        <begin position="2512"/>
        <end position="2736"/>
    </location>
</feature>
<feature type="transmembrane region" description="Helical" evidence="24">
    <location>
        <begin position="428"/>
        <end position="448"/>
    </location>
</feature>
<dbReference type="VEuPathDB" id="VectorBase:AMIN009791"/>
<feature type="transmembrane region" description="Helical" evidence="24">
    <location>
        <begin position="4959"/>
        <end position="4976"/>
    </location>
</feature>
<feature type="transmembrane region" description="Helical" evidence="24">
    <location>
        <begin position="4167"/>
        <end position="4186"/>
    </location>
</feature>
<dbReference type="Pfam" id="PF00664">
    <property type="entry name" value="ABC_membrane"/>
    <property type="match status" value="8"/>
</dbReference>
<feature type="compositionally biased region" description="Basic and acidic residues" evidence="23">
    <location>
        <begin position="1075"/>
        <end position="1087"/>
    </location>
</feature>
<dbReference type="GO" id="GO:0016887">
    <property type="term" value="F:ATP hydrolysis activity"/>
    <property type="evidence" value="ECO:0007669"/>
    <property type="project" value="InterPro"/>
</dbReference>
<dbReference type="GO" id="GO:0015431">
    <property type="term" value="F:ABC-type glutathione S-conjugate transporter activity"/>
    <property type="evidence" value="ECO:0007669"/>
    <property type="project" value="UniProtKB-EC"/>
</dbReference>
<keyword evidence="16" id="KW-0407">Ion channel</keyword>
<dbReference type="PROSITE" id="PS50929">
    <property type="entry name" value="ABC_TM1F"/>
    <property type="match status" value="8"/>
</dbReference>
<keyword evidence="7 24" id="KW-0812">Transmembrane</keyword>
<evidence type="ECO:0000256" key="4">
    <source>
        <dbReference type="ARBA" id="ARBA00022475"/>
    </source>
</evidence>
<sequence>MESTTLKSKLFIKNEKSAARRTSTPESMTQRAATQRASGPAAGDGDSTTDLTAGMAGGGPSGGGSTAAATMVTNDRRDTKVDIPLPPYMQPTAEKFADKRVKRHSIHGMMEEENVVRPHQEIAALSLEEKKYLLAVERGDVATTRRILEKAEAESHININCVDPLGRSALLMAIDNENLEMVELLINHRVDTKDALLHAISEEFVEAVEVLLDHEDSCHKNGDPHSWEALPPDTATFTPDITPLILAAHRDNYEIIKILLDRGATLPMPHDVRCGCDDCVTSRQEDSLRHSRSRINAYRALASPSLVALSSKDPILTAFELSWELRRLSFLEHEFKNEYQELRRQCQDFATALLDHTRSSHELEVLLNHDPTGPAFEHGDRMHLNRLKLAVKLRQKKFVSHPNVQQLLASIWYEGLPGFRRKNMALQALEIVRIGIMFPLFSFSYIIAPHSSLGQTMRKPFIKFICHSASYFTFLFLLMLASQRIETVMGGVWGAAVSHEHDEVPTKRGASPTLIEWLILAWVSGLIWSEVKQLWDVGLQEYVNDMWNVIDFVTNSLYVATVALRVVSYFEVQKEMMYNKYAADLQREQWDTWDPMLISEGLFSAANIFSSLKLVYIFSVNPHLGPLQVSLSRMVMDIMKFFFLYVLVLFAFSSGLNQLLWYYADLEKKRCPDVSNGPGSNMTSTDPNACIVWRRFANLFETIQTLFWAVFGLVDLENFELDGIKIFTRFWGMLMFGTYSVINIVVLLNLLIAMMNHSYQLISERADVEWKFARSKLWISYFEEGGTCPPPFNIIPTPKSLFYIFQWVKRKFCGHSKAVKKEHMKTIRRKVKQASERDFRYQSIMRNLVRRYVTVEQRKAESQGVTEDDVNEIKQDISAFRCELVEILKNSGMNTAIATGQGSGVGGKKNRQKERRLMKGFNIAPPPAPEAGQHLTPVSEFISQLPDHSPHELFAGVFGPGLTPKKALHQVNPMHQYSSQSQSSFGENNNPIHKLAKLAPKFNSKSRPGSHKKRWGTLIEAAKHGSVSKFIGRSRSEDSVCNHGQGRGESASHSNSPASDEAITESPSDSNPSLDRPDVEQCPDPHKNHNRNRDRHQDRRQHGGSDRTTQHSGGVTTANGKNGREAKEHAHHYHLHFGALAALKRKRKKFSNSRNSSPVLEPPSELPLVTNAVSTTGNSSSKVLKRASSVPTRGASDEPEATVSVRPARHEATQSQQHSIEHQLEGAAPLTPSTTEESVDQQPATAHPQATLAVHKHQKIIRGRNSSNEPLLRLQEHRDSSDGGTAGVCESSTGGGGTGTAGGPSSASSTLRSVPKIPGVTPLRGHLHSQGPVDHLVVYGLQYVLIVFFFWSEVAYVKQNVSAGASRRSVYSVLSVYLELHTLVAVILAAYRLVVDSVAVWRDGMEAITMVAVLFLQIYSTRGNVDHVYLFTFWTLRMLALSIDFAFDRTDAYDMVHLLLACVWLGVCGFRSILNDTLLSSTTQPREPNLLRNLFFSWLDHTYREAHRGSETFYEGKLFGTLQEDRRCETLLELYEKANAKRGYTAVDDGSGELRDEKHRFTIRRLLAPFRYDIILTGLNRFALIVLFFLCPVLLRFLLEENQSRMYQKWIVTALFDASIMIALLNTQYQHATQDIGLRIKSILMGAIYRSILAQASTTNTSSATLTTDTVVFVPFVQDIHMMWSGPLIIIVTFFTLWLWVIGPSGIVGLIIMTIVITITRLLAQKISRQEECIKRSKNNRVRLTTNSIEQMQQIKSDLLEEFFEQHIGEHRTEELRHMRTFVWYDALKHMLSIVTPTIVACGSFLCMYLAGSESLLTVQSMFVAIALFNVTRYPMSVLPNLMTNWQIANEKLDGINAIVCGGRKDEPTVRLSKGTLTNGAYRGSLEKMQDVVHACLDQLEDTITEDSTKAEILRLDRAQYSIDNKVILRDINMKLRAGSFIGVSGTHGSGKTTLLRAIIGTVPKTAGTSTITWNRVSYCPQTPWIHSGTIRSNILFGQEYDQSRYEEVIRACCLEEDLKTFPDLDERVVSEGGHSLSGGQARRISLARAVYRRADIYLFDDPLRSLDPNVSRKVFENVFHRTNGLLAGCSCVFISHDTEHLTIADTVLVMAEGTIAKVITPAEMNDQVVEQFAEKDKIEIDLEGAAKTDLKRNTKRSRKLNGKTNENTRGNVSLDLYVNFARILKSPYYVSVVLLEGVTIVLDILITTMLADWAASDKGTNGALINTSWVVCIWSCSVFLKTVLLQWGGLRLSKFVHSRMLSTILRQPMEFFDRNDSGVIVNRFSNDLNIVDAKIITNLRTVLSASFSVLGTLVLFVSKLFDKWLLFVVSVMAALLLVFGLRRVLSYHLQVARTLKRFEASSRSPIILQYNETMQGIDTIKAYGAEERFLRLFLERIDTHQNYIYHNNSASRWIGIRLEFIGAMVIYYVALLSVSNQSMVGLTFVGIIVSYVLRLIPSLNSLLLATGALEENIISFERVTQYLDLPRETNDDTGVDYPVSEEEKLPARGPIEYRDVSLTHSDGSTVLHNVTLTIATGEKLGIVGRTGSGKSSFIGTLFQFYPKQTSGTILIADVALKDISLKKLRGELTLVPQSTSLFSGLVQNFIDPWKTQTVEQLNNSLRECELGNVSLGATLQELSVGQRQLLCLVRGLLRKKPIIILDEATSALDENTEDLILKVLHERFHDRTVLMIAHHLNTVRSCDRILWLQDGRMRKIAPLKDYTVEERIELGFRDYVVNDHTARVSSMTFEEFCGSPFWDDDLTWREDDPDLTFCFQRIILQWTPCFFLFVFAIYEVLRIVTSRYRDIPWNWFNITKMIFTFALMVMSWVDLGVVVQNLDEPEVFDVQILVAIFNALAYIMAMALYFFYRKYGIRSTGTMFIFWFLKAFFGIIQMRTEAMLHDVRGSGTGDFAEFQFVSYTIQYTFVCCMLLLELFPDKEPRYSEWAKLKNPNPELSTSFFSRLFYLYFDSYAWRGFRKPLTDDDMYDLNPEDTSRALVPPFDKYWYESVEKGRRKQIAADKKAGKTGLVYKPNAATNGSVLPAMVKAYGGPFWFAGMLQFAISGLQFASPYLMQEIMAVIALDGPFWKGMIITLGLFLTSLLVALFNGQYFHRTFLVGFRIRTGLISAIYRKALRISSFAKKDTTVGEIVNLMAVDAQRFFELTSYLHVLWSAPLIIALCIYLLYELLGPAVFAGLGVMVIMIPITGFIATRMRDLQVEQMEIKDERVKKMNEILGGIKVLKLYAWEPSFQDTVVTVRNQELHVLKHAAYYGAGTYFVWTMAPFLVTLASFAVFVMIDEENVLDPQTAFVALALFNILRFPLAMFPMMITFAMQAWVSIKRIDKFMNSEELDPNNVTHNKSDNALELKDGTFSWGDDAPTLKNINLALRRGKLSAVVGGVGTGKSSLISALLGEMEKMKGSVNTDGSIAYVPQQAWIQNATLRDNILFGLPFDQVKYDKVIDCCALRPDLEMLPGGDTTEIGEKGINLSGGQKQRVALARAVYADSEIYLFDDPLSAVDAHVGKHIFEKVIGPSGMLVGKSRLLVTHGISFLPFVEEIFVMKDGEISESGSYQELLDQKGAFAEFLTQHIQEMDDEDEDELKLIQEALKDGEAKKIVQRAMSTRSQRSGSSNGSVRKKRVSRAESRNSNKPRAVEPAAQPLSAATLIEKEESATGAVGYMVYVKYFKGIGLWLGFWSIFFSVINQGASIYANIWLTDWSEDPEAATDNSVRDMYLGVYGGLGGAQSIALLIASVTLALGCVRAARELHHNLLESSMRMPMSFFDTTPLGRIMNRFSKDVDVVDNILPQSIRAWLLMFFNVVGVFVVIGISTPIFLAVVPAFLVVYYLIQKFYIATSRQLKRLESVTRSPIYSHFGESITGQSTIRAYGQQDRFMNESEQRVDYNQLTSYPSIIANRWLAVRLELVGALVVFFAALFAMVARDDIGQATVGLSISYALQISATLSFLVRMTAEVETNIVAIERLEDRANRSAMAFEDFCGGPFWDEKFVWDIDNPNLTFCFQRVILQWVPCLFLFVFSIYDILKITESRYRDIPWNWYNLSKMLVIFLLMCMSWIDLGMVVSYQNEQGLYDVQILTAAFNAVAYIDLIVLLFFMRKYGIRTSGTMFMFWFLRMFFGIIQLRTEVMDNDKRPNAIGSGDTVDFWEYQYISYITQYSFICLMLVLELFPDKAPAYSDYPTASKPNPELRSSFFSKLLFLHFDAFAWKGFRNPLTMDDMYDINPQDASRELVPPFDKYWKISVEKGRKQQMASSRKAGKPADEYKPHSPSNGSVLYAMVRAYGSPFWFAGMLLLAISGLQFASPYLMRELMAVIALDEPLWKGFLLTFGLFGASLLLGLFNGQYLYFTFLTGFRIRTGLISAIYRKALRISSAAKKDTTVGEIVNLMAVDAQKFFELTSYLHILWSALLIIGLCVFLLYDILGPAVFAGLGVMILMTPVSGVVATKLKTHQVSQMKLKDERVKKMNEILGGIKVLKLYAWEPSFQDSILTVRNEEVGILKRMAYYGAGIFFTFTIAPFLVTLVSFAVYVLVDENNVLDPQTAFVSLALFNIMRFPLGSGIFSNLWLTDWSEDPDASTDTSVRDKYLGVYGALGGAQSIALFLAALLISLGCLKAAKESHNKLLESSLRMPMSFFDTTPLGRIINRFSKDVDVVDNVLPVTIRAWLLFLFSVIGVFIVIGISTPIFLAIVPPLMVIYYFVQRFYIDTSRQLKRLESVTRSPIYSHFGESIGGQSTIRAVISFPQKTIRTEFADCTILTIAHRLNTILDSDRVLVLDQGLVAECDTPQNLLANRDSIFYGMAKNAGIVASTMTFEDFCGGPFWDEEFVWDIDNPNLTFCFQRVILQWVPCLFLFVFSIYDILKITESRYRDIPWNWYNLSKMLVIFLLMCMSWIDLGMVVSYQDEQGLYDVQILTAVFNALTYIDLIVLLFFMRKYGIRTSGTIFMFWFLRMFFGIIQLRTEVMDNDKRPNAIGSGDTVDFWEYQYVSYIIQYSFICLMLVLELFPDKAPKVSHYPESKKPNPELQSSFFSKLLFLYFDAFAWKGFRKPLTMEELYDINPQDTSSELVPPFDKYWDQSVISGRKKQIAADKKAGKSNVEYKPHSETDGSSLYAMVRAYGAPFWFAGMLQLAISGLQFASPYLMQEMMAVIALDGPVWKGMLLTFALFLASLLLALLNGQYFYNTFLSGFRIRTGLVSAIYRKALRISSAAKKDTTVGEIVNLMAVDAQRFFELTSYLHILWSGILIIALCVYLLYDILGAAVFAGLGVMILITPVSGVIATKMRDAQVAQMKIKDDRVKKMNEILGGIKVLKLYAWEPSFQDNILTVRKEEIGILKRMAYYGAGIYFTFTIAPFLVTLVSFAVYVLMDEENILDPQTAFVSLALFNILRFPLGMLPMMVTFSMQAWVSVKRIDKFLNSAELDPSNVTNNKSDEALTIKDGTFSWGDETPTLKNINLSLRKGQLSAIVGTVGTGKSSLISALLGEMEKITGQVNTDGSIAYVPQQAWIQNATLRDNILFGKPFDQKKYDNVIDCCALRPDLEMLPGGDTTEIGEKGINLSGGQKQRVALARAVYADSEIYLFDDPLSAVDAHVGKHIFEKVIGPSGMLVGKSRLLVTHGISYLPFVENIFVVKDGEISESGSYQQLLDQKGAFAEFLTQHIQELDESDEEEIKLIQESLKDDTAQRIVERTLSVRSGRSGGSNGSQRKKRISRQESKASSKKEVPIIQNLDKATLIEKEESATGSVTWAVYKKYVTAIGFQFGFWSVVFSIVNQGSGIYSSMWLTDWSEDPEAITDTSVRDMYLGVYGALGGVQSIALFIGSVLLALGCLKAAEESHDKLLESSMHMPMSFFDTTPLGRIINRFSKDVDVVDNILPATIRAWLLMLFSVIGVFVVIGISTPIFLAIVPPLMVIYYFVQRFYIETSRQLKRLESVTRSPIYSHFGESISGQSTIRAYAQQSRFIKESEDRLDYNQLVTYPTILANRWLGVRLEIIGSLVILFAALFAILARDSIGQATVGLSISYALQISNVLSFLVRMTAEVETNIVAIERLEEYTVLPREADWQKGTVDKAWPAEGKVEFKDYQIRYREGLDLVIRGISLNVRGGEKIGIVGRTGAGKSSLTLGLFSMAKNAGIVS</sequence>
<feature type="transmembrane region" description="Helical" evidence="24">
    <location>
        <begin position="5393"/>
        <end position="5416"/>
    </location>
</feature>
<comment type="catalytic activity">
    <reaction evidence="20">
        <text>leukotriene C4(in) + ATP + H2O = leukotriene C4(out) + ADP + phosphate + H(+)</text>
        <dbReference type="Rhea" id="RHEA:38963"/>
        <dbReference type="ChEBI" id="CHEBI:15377"/>
        <dbReference type="ChEBI" id="CHEBI:15378"/>
        <dbReference type="ChEBI" id="CHEBI:30616"/>
        <dbReference type="ChEBI" id="CHEBI:43474"/>
        <dbReference type="ChEBI" id="CHEBI:57973"/>
        <dbReference type="ChEBI" id="CHEBI:456216"/>
    </reaction>
    <physiologicalReaction direction="left-to-right" evidence="20">
        <dbReference type="Rhea" id="RHEA:38964"/>
    </physiologicalReaction>
</comment>
<dbReference type="InterPro" id="IPR003593">
    <property type="entry name" value="AAA+_ATPase"/>
</dbReference>
<feature type="region of interest" description="Disordered" evidence="23">
    <location>
        <begin position="5709"/>
        <end position="5737"/>
    </location>
</feature>
<dbReference type="GO" id="GO:0005774">
    <property type="term" value="C:vacuolar membrane"/>
    <property type="evidence" value="ECO:0007669"/>
    <property type="project" value="UniProtKB-SubCell"/>
</dbReference>
<feature type="region of interest" description="Disordered" evidence="23">
    <location>
        <begin position="1029"/>
        <end position="1127"/>
    </location>
</feature>
<feature type="transmembrane region" description="Helical" evidence="24">
    <location>
        <begin position="4064"/>
        <end position="4082"/>
    </location>
</feature>
<feature type="transmembrane region" description="Helical" evidence="24">
    <location>
        <begin position="6029"/>
        <end position="6050"/>
    </location>
</feature>
<dbReference type="Gene3D" id="3.40.50.300">
    <property type="entry name" value="P-loop containing nucleotide triphosphate hydrolases"/>
    <property type="match status" value="6"/>
</dbReference>
<feature type="transmembrane region" description="Helical" evidence="24">
    <location>
        <begin position="1336"/>
        <end position="1357"/>
    </location>
</feature>
<feature type="transmembrane region" description="Helical" evidence="24">
    <location>
        <begin position="1607"/>
        <end position="1625"/>
    </location>
</feature>
<feature type="transmembrane region" description="Helical" evidence="24">
    <location>
        <begin position="5276"/>
        <end position="5296"/>
    </location>
</feature>
<feature type="compositionally biased region" description="Polar residues" evidence="23">
    <location>
        <begin position="1110"/>
        <end position="1120"/>
    </location>
</feature>
<dbReference type="InterPro" id="IPR013555">
    <property type="entry name" value="TRP_dom"/>
</dbReference>
<feature type="transmembrane region" description="Helical" evidence="24">
    <location>
        <begin position="4303"/>
        <end position="4324"/>
    </location>
</feature>
<dbReference type="SUPFAM" id="SSF52540">
    <property type="entry name" value="P-loop containing nucleoside triphosphate hydrolases"/>
    <property type="match status" value="6"/>
</dbReference>
<proteinExistence type="inferred from homology"/>
<evidence type="ECO:0000256" key="15">
    <source>
        <dbReference type="ARBA" id="ARBA00023273"/>
    </source>
</evidence>
<feature type="transmembrane region" description="Helical" evidence="24">
    <location>
        <begin position="6005"/>
        <end position="6023"/>
    </location>
</feature>
<feature type="transmembrane region" description="Helical" evidence="24">
    <location>
        <begin position="5135"/>
        <end position="5154"/>
    </location>
</feature>
<dbReference type="Pfam" id="PF08344">
    <property type="entry name" value="TRP_2"/>
    <property type="match status" value="1"/>
</dbReference>
<feature type="transmembrane region" description="Helical" evidence="24">
    <location>
        <begin position="1682"/>
        <end position="1701"/>
    </location>
</feature>
<feature type="region of interest" description="Disordered" evidence="23">
    <location>
        <begin position="1"/>
        <end position="67"/>
    </location>
</feature>
<accession>A0A182WHD9</accession>
<dbReference type="NCBIfam" id="TIGR00870">
    <property type="entry name" value="trp"/>
    <property type="match status" value="1"/>
</dbReference>
<feature type="repeat" description="ANK" evidence="22">
    <location>
        <begin position="239"/>
        <end position="271"/>
    </location>
</feature>
<evidence type="ECO:0000256" key="13">
    <source>
        <dbReference type="ARBA" id="ARBA00023065"/>
    </source>
</evidence>
<dbReference type="PROSITE" id="PS50297">
    <property type="entry name" value="ANK_REP_REGION"/>
    <property type="match status" value="1"/>
</dbReference>
<feature type="domain" description="ABC transmembrane type-1" evidence="26">
    <location>
        <begin position="5138"/>
        <end position="5419"/>
    </location>
</feature>
<feature type="transmembrane region" description="Helical" evidence="24">
    <location>
        <begin position="5818"/>
        <end position="5844"/>
    </location>
</feature>
<feature type="compositionally biased region" description="Gly residues" evidence="23">
    <location>
        <begin position="55"/>
        <end position="65"/>
    </location>
</feature>
<feature type="transmembrane region" description="Helical" evidence="24">
    <location>
        <begin position="5888"/>
        <end position="5910"/>
    </location>
</feature>
<feature type="transmembrane region" description="Helical" evidence="24">
    <location>
        <begin position="2849"/>
        <end position="2869"/>
    </location>
</feature>
<keyword evidence="5" id="KW-0106">Calcium</keyword>
<feature type="transmembrane region" description="Helical" evidence="24">
    <location>
        <begin position="1707"/>
        <end position="1724"/>
    </location>
</feature>
<feature type="compositionally biased region" description="Polar residues" evidence="23">
    <location>
        <begin position="20"/>
        <end position="37"/>
    </location>
</feature>
<reference evidence="27" key="2">
    <citation type="submission" date="2020-05" db="UniProtKB">
        <authorList>
            <consortium name="EnsemblMetazoa"/>
        </authorList>
    </citation>
    <scope>IDENTIFICATION</scope>
    <source>
        <strain evidence="27">MINIMUS1</strain>
    </source>
</reference>
<feature type="transmembrane region" description="Helical" evidence="24">
    <location>
        <begin position="4442"/>
        <end position="4461"/>
    </location>
</feature>
<dbReference type="InterPro" id="IPR002110">
    <property type="entry name" value="Ankyrin_rpt"/>
</dbReference>
<feature type="transmembrane region" description="Helical" evidence="24">
    <location>
        <begin position="1574"/>
        <end position="1595"/>
    </location>
</feature>
<dbReference type="SUPFAM" id="SSF90123">
    <property type="entry name" value="ABC transporter transmembrane region"/>
    <property type="match status" value="8"/>
</dbReference>
<keyword evidence="17" id="KW-0844">Vision</keyword>
<keyword evidence="14 24" id="KW-0472">Membrane</keyword>
<feature type="transmembrane region" description="Helical" evidence="24">
    <location>
        <begin position="3736"/>
        <end position="3762"/>
    </location>
</feature>
<feature type="transmembrane region" description="Helical" evidence="24">
    <location>
        <begin position="2810"/>
        <end position="2829"/>
    </location>
</feature>
<keyword evidence="17" id="KW-0716">Sensory transduction</keyword>
<comment type="similarity">
    <text evidence="2">Belongs to the ABC transporter superfamily. ABCC family. Conjugate transporter (TC 3.A.1.208) subfamily.</text>
</comment>
<dbReference type="FunFam" id="1.20.1560.10:FF:000212">
    <property type="entry name" value="ABC transporter, putative"/>
    <property type="match status" value="3"/>
</dbReference>
<feature type="transmembrane region" description="Helical" evidence="24">
    <location>
        <begin position="1787"/>
        <end position="1811"/>
    </location>
</feature>
<dbReference type="PROSITE" id="PS50893">
    <property type="entry name" value="ABC_TRANSPORTER_2"/>
    <property type="match status" value="4"/>
</dbReference>
<feature type="transmembrane region" description="Helical" evidence="24">
    <location>
        <begin position="4094"/>
        <end position="4113"/>
    </location>
</feature>
<dbReference type="GO" id="GO:0005262">
    <property type="term" value="F:calcium channel activity"/>
    <property type="evidence" value="ECO:0007669"/>
    <property type="project" value="UniProtKB-KW"/>
</dbReference>
<feature type="transmembrane region" description="Helical" evidence="24">
    <location>
        <begin position="638"/>
        <end position="660"/>
    </location>
</feature>
<feature type="domain" description="ABC transmembrane type-1" evidence="26">
    <location>
        <begin position="3054"/>
        <end position="3335"/>
    </location>
</feature>
<feature type="domain" description="ABC transporter" evidence="25">
    <location>
        <begin position="3366"/>
        <end position="3589"/>
    </location>
</feature>
<evidence type="ECO:0000256" key="12">
    <source>
        <dbReference type="ARBA" id="ARBA00023043"/>
    </source>
</evidence>
<feature type="transmembrane region" description="Helical" evidence="24">
    <location>
        <begin position="2881"/>
        <end position="2897"/>
    </location>
</feature>
<feature type="transmembrane region" description="Helical" evidence="24">
    <location>
        <begin position="3816"/>
        <end position="3849"/>
    </location>
</feature>
<reference evidence="28" key="1">
    <citation type="submission" date="2013-03" db="EMBL/GenBank/DDBJ databases">
        <title>The Genome Sequence of Anopheles minimus MINIMUS1.</title>
        <authorList>
            <consortium name="The Broad Institute Genomics Platform"/>
            <person name="Neafsey D.E."/>
            <person name="Walton C."/>
            <person name="Walker B."/>
            <person name="Young S.K."/>
            <person name="Zeng Q."/>
            <person name="Gargeya S."/>
            <person name="Fitzgerald M."/>
            <person name="Haas B."/>
            <person name="Abouelleil A."/>
            <person name="Allen A.W."/>
            <person name="Alvarado L."/>
            <person name="Arachchi H.M."/>
            <person name="Berlin A.M."/>
            <person name="Chapman S.B."/>
            <person name="Gainer-Dewar J."/>
            <person name="Goldberg J."/>
            <person name="Griggs A."/>
            <person name="Gujja S."/>
            <person name="Hansen M."/>
            <person name="Howarth C."/>
            <person name="Imamovic A."/>
            <person name="Ireland A."/>
            <person name="Larimer J."/>
            <person name="McCowan C."/>
            <person name="Murphy C."/>
            <person name="Pearson M."/>
            <person name="Poon T.W."/>
            <person name="Priest M."/>
            <person name="Roberts A."/>
            <person name="Saif S."/>
            <person name="Shea T."/>
            <person name="Sisk P."/>
            <person name="Sykes S."/>
            <person name="Wortman J."/>
            <person name="Nusbaum C."/>
            <person name="Birren B."/>
        </authorList>
    </citation>
    <scope>NUCLEOTIDE SEQUENCE [LARGE SCALE GENOMIC DNA]</scope>
    <source>
        <strain evidence="28">MINIMUS1</strain>
    </source>
</reference>
<dbReference type="Pfam" id="PF00023">
    <property type="entry name" value="Ank"/>
    <property type="match status" value="1"/>
</dbReference>
<evidence type="ECO:0000256" key="23">
    <source>
        <dbReference type="SAM" id="MobiDB-lite"/>
    </source>
</evidence>
<keyword evidence="4" id="KW-1003">Cell membrane</keyword>
<comment type="subcellular location">
    <subcellularLocation>
        <location evidence="19">Cell projection</location>
        <location evidence="19">Rhabdomere membrane</location>
        <topology evidence="19">Multi-pass membrane protein</topology>
    </subcellularLocation>
    <subcellularLocation>
        <location evidence="1">Vacuole membrane</location>
        <topology evidence="1">Multi-pass membrane protein</topology>
    </subcellularLocation>
</comment>
<name>A0A182WHD9_9DIPT</name>
<dbReference type="InterPro" id="IPR056227">
    <property type="entry name" value="TMD0_ABC"/>
</dbReference>
<dbReference type="PANTHER" id="PTHR24223">
    <property type="entry name" value="ATP-BINDING CASSETTE SUB-FAMILY C"/>
    <property type="match status" value="1"/>
</dbReference>
<feature type="transmembrane region" description="Helical" evidence="24">
    <location>
        <begin position="5916"/>
        <end position="5936"/>
    </location>
</feature>
<dbReference type="STRING" id="112268.A0A182WHD9"/>
<dbReference type="GO" id="GO:0034703">
    <property type="term" value="C:cation channel complex"/>
    <property type="evidence" value="ECO:0007669"/>
    <property type="project" value="UniProtKB-ARBA"/>
</dbReference>
<feature type="compositionally biased region" description="Polar residues" evidence="23">
    <location>
        <begin position="1231"/>
        <end position="1244"/>
    </location>
</feature>
<feature type="transmembrane region" description="Helical" evidence="24">
    <location>
        <begin position="5353"/>
        <end position="5381"/>
    </location>
</feature>
<dbReference type="GO" id="GO:0030425">
    <property type="term" value="C:dendrite"/>
    <property type="evidence" value="ECO:0007669"/>
    <property type="project" value="UniProtKB-ARBA"/>
</dbReference>
<dbReference type="Pfam" id="PF00520">
    <property type="entry name" value="Ion_trans"/>
    <property type="match status" value="1"/>
</dbReference>
<dbReference type="SMART" id="SM00248">
    <property type="entry name" value="ANK"/>
    <property type="match status" value="2"/>
</dbReference>
<feature type="transmembrane region" description="Helical" evidence="24">
    <location>
        <begin position="4025"/>
        <end position="4043"/>
    </location>
</feature>
<dbReference type="CDD" id="cd03250">
    <property type="entry name" value="ABCC_MRP_domain1"/>
    <property type="match status" value="3"/>
</dbReference>
<organism evidence="27 28">
    <name type="scientific">Anopheles minimus</name>
    <dbReference type="NCBI Taxonomy" id="112268"/>
    <lineage>
        <taxon>Eukaryota</taxon>
        <taxon>Metazoa</taxon>
        <taxon>Ecdysozoa</taxon>
        <taxon>Arthropoda</taxon>
        <taxon>Hexapoda</taxon>
        <taxon>Insecta</taxon>
        <taxon>Pterygota</taxon>
        <taxon>Neoptera</taxon>
        <taxon>Endopterygota</taxon>
        <taxon>Diptera</taxon>
        <taxon>Nematocera</taxon>
        <taxon>Culicoidea</taxon>
        <taxon>Culicidae</taxon>
        <taxon>Anophelinae</taxon>
        <taxon>Anopheles</taxon>
    </lineage>
</organism>
<feature type="transmembrane region" description="Helical" evidence="24">
    <location>
        <begin position="1369"/>
        <end position="1393"/>
    </location>
</feature>
<protein>
    <recommendedName>
        <fullName evidence="18">ABC-type glutathione-S-conjugate transporter</fullName>
        <ecNumber evidence="18">7.6.2.3</ecNumber>
    </recommendedName>
</protein>
<evidence type="ECO:0000313" key="28">
    <source>
        <dbReference type="Proteomes" id="UP000075920"/>
    </source>
</evidence>
<dbReference type="GO" id="GO:0007601">
    <property type="term" value="P:visual perception"/>
    <property type="evidence" value="ECO:0007669"/>
    <property type="project" value="UniProtKB-KW"/>
</dbReference>
<keyword evidence="9" id="KW-0547">Nucleotide-binding</keyword>
<feature type="transmembrane region" description="Helical" evidence="24">
    <location>
        <begin position="5174"/>
        <end position="5197"/>
    </location>
</feature>
<dbReference type="Gene3D" id="1.20.1560.10">
    <property type="entry name" value="ABC transporter type 1, transmembrane domain"/>
    <property type="match status" value="8"/>
</dbReference>
<dbReference type="InterPro" id="IPR027417">
    <property type="entry name" value="P-loop_NTPase"/>
</dbReference>
<comment type="similarity">
    <text evidence="21">Belongs to the transient receptor (TC 1.A.4) family. STrpC subfamily.</text>
</comment>
<keyword evidence="12 22" id="KW-0040">ANK repeat</keyword>
<feature type="transmembrane region" description="Helical" evidence="24">
    <location>
        <begin position="4683"/>
        <end position="4716"/>
    </location>
</feature>
<keyword evidence="3" id="KW-0813">Transport</keyword>
<feature type="domain" description="ABC transmembrane type-1" evidence="26">
    <location>
        <begin position="4304"/>
        <end position="4575"/>
    </location>
</feature>
<feature type="transmembrane region" description="Helical" evidence="24">
    <location>
        <begin position="4125"/>
        <end position="4142"/>
    </location>
</feature>
<feature type="domain" description="ABC transmembrane type-1" evidence="26">
    <location>
        <begin position="2231"/>
        <end position="2472"/>
    </location>
</feature>
<dbReference type="Gene3D" id="1.25.40.20">
    <property type="entry name" value="Ankyrin repeat-containing domain"/>
    <property type="match status" value="1"/>
</dbReference>
<evidence type="ECO:0000256" key="19">
    <source>
        <dbReference type="ARBA" id="ARBA00043946"/>
    </source>
</evidence>
<dbReference type="GO" id="GO:0005524">
    <property type="term" value="F:ATP binding"/>
    <property type="evidence" value="ECO:0007669"/>
    <property type="project" value="UniProtKB-KW"/>
</dbReference>
<feature type="transmembrane region" description="Helical" evidence="24">
    <location>
        <begin position="3277"/>
        <end position="3298"/>
    </location>
</feature>
<dbReference type="GO" id="GO:0033583">
    <property type="term" value="C:rhabdomere membrane"/>
    <property type="evidence" value="ECO:0007669"/>
    <property type="project" value="UniProtKB-SubCell"/>
</dbReference>
<dbReference type="EnsemblMetazoa" id="AMIN009791-RA">
    <property type="protein sequence ID" value="AMIN009791-PA"/>
    <property type="gene ID" value="AMIN009791"/>
</dbReference>
<feature type="transmembrane region" description="Helical" evidence="24">
    <location>
        <begin position="5251"/>
        <end position="5270"/>
    </location>
</feature>
<dbReference type="Pfam" id="PF24357">
    <property type="entry name" value="TMD0_ABC"/>
    <property type="match status" value="3"/>
</dbReference>
<keyword evidence="13" id="KW-0406">Ion transport</keyword>
<evidence type="ECO:0000259" key="25">
    <source>
        <dbReference type="PROSITE" id="PS50893"/>
    </source>
</evidence>
<feature type="transmembrane region" description="Helical" evidence="24">
    <location>
        <begin position="1453"/>
        <end position="1474"/>
    </location>
</feature>
<evidence type="ECO:0000256" key="21">
    <source>
        <dbReference type="ARBA" id="ARBA00060916"/>
    </source>
</evidence>
<dbReference type="InterPro" id="IPR002153">
    <property type="entry name" value="TRPC_channel"/>
</dbReference>
<dbReference type="InterPro" id="IPR036640">
    <property type="entry name" value="ABC1_TM_sf"/>
</dbReference>
<feature type="region of interest" description="Disordered" evidence="23">
    <location>
        <begin position="4263"/>
        <end position="4284"/>
    </location>
</feature>
<dbReference type="SMART" id="SM01420">
    <property type="entry name" value="TRP_2"/>
    <property type="match status" value="1"/>
</dbReference>
<keyword evidence="28" id="KW-1185">Reference proteome</keyword>
<dbReference type="CDD" id="cd18579">
    <property type="entry name" value="ABC_6TM_ABCC_D1"/>
    <property type="match status" value="1"/>
</dbReference>
<dbReference type="InterPro" id="IPR005821">
    <property type="entry name" value="Ion_trans_dom"/>
</dbReference>
<feature type="transmembrane region" description="Helical" evidence="24">
    <location>
        <begin position="4336"/>
        <end position="4355"/>
    </location>
</feature>
<feature type="transmembrane region" description="Helical" evidence="24">
    <location>
        <begin position="5776"/>
        <end position="5798"/>
    </location>
</feature>
<evidence type="ECO:0000256" key="11">
    <source>
        <dbReference type="ARBA" id="ARBA00022989"/>
    </source>
</evidence>
<keyword evidence="15" id="KW-0966">Cell projection</keyword>
<evidence type="ECO:0000259" key="26">
    <source>
        <dbReference type="PROSITE" id="PS50929"/>
    </source>
</evidence>
<evidence type="ECO:0000256" key="1">
    <source>
        <dbReference type="ARBA" id="ARBA00004128"/>
    </source>
</evidence>
<dbReference type="FunFam" id="1.20.1560.10:FF:000001">
    <property type="entry name" value="ATP-binding cassette subfamily C member 1"/>
    <property type="match status" value="2"/>
</dbReference>
<dbReference type="FunFam" id="3.40.50.300:FF:000293">
    <property type="entry name" value="ATP binding cassette subfamily C member 1"/>
    <property type="match status" value="2"/>
</dbReference>
<feature type="compositionally biased region" description="Basic and acidic residues" evidence="23">
    <location>
        <begin position="5726"/>
        <end position="5737"/>
    </location>
</feature>
<dbReference type="InterPro" id="IPR017871">
    <property type="entry name" value="ABC_transporter-like_CS"/>
</dbReference>
<evidence type="ECO:0000256" key="6">
    <source>
        <dbReference type="ARBA" id="ARBA00022673"/>
    </source>
</evidence>
<feature type="domain" description="ABC transmembrane type-1" evidence="26">
    <location>
        <begin position="5778"/>
        <end position="6058"/>
    </location>
</feature>
<dbReference type="EC" id="7.6.2.3" evidence="18"/>
<dbReference type="SUPFAM" id="SSF48403">
    <property type="entry name" value="Ankyrin repeat"/>
    <property type="match status" value="1"/>
</dbReference>
<feature type="transmembrane region" description="Helical" evidence="24">
    <location>
        <begin position="2426"/>
        <end position="2454"/>
    </location>
</feature>
<feature type="domain" description="ABC transmembrane type-1" evidence="26">
    <location>
        <begin position="3696"/>
        <end position="3976"/>
    </location>
</feature>
<feature type="transmembrane region" description="Helical" evidence="24">
    <location>
        <begin position="3053"/>
        <end position="3074"/>
    </location>
</feature>
<dbReference type="CDD" id="cd18595">
    <property type="entry name" value="ABC_6TM_MRP1_2_3_6_D1_like"/>
    <property type="match status" value="3"/>
</dbReference>
<evidence type="ECO:0000256" key="16">
    <source>
        <dbReference type="ARBA" id="ARBA00023303"/>
    </source>
</evidence>
<feature type="transmembrane region" description="Helical" evidence="24">
    <location>
        <begin position="3310"/>
        <end position="3338"/>
    </location>
</feature>
<evidence type="ECO:0000256" key="18">
    <source>
        <dbReference type="ARBA" id="ARBA00024220"/>
    </source>
</evidence>
<feature type="compositionally biased region" description="Basic and acidic residues" evidence="23">
    <location>
        <begin position="1095"/>
        <end position="1109"/>
    </location>
</feature>
<dbReference type="InterPro" id="IPR044746">
    <property type="entry name" value="ABCC_6TM_D1"/>
</dbReference>
<feature type="transmembrane region" description="Helical" evidence="24">
    <location>
        <begin position="2189"/>
        <end position="2212"/>
    </location>
</feature>
<dbReference type="FunFam" id="1.25.40.20:FF:000221">
    <property type="entry name" value="Transient receptor potential-gamma protein"/>
    <property type="match status" value="1"/>
</dbReference>
<evidence type="ECO:0000256" key="20">
    <source>
        <dbReference type="ARBA" id="ARBA00047523"/>
    </source>
</evidence>
<evidence type="ECO:0000256" key="17">
    <source>
        <dbReference type="ARBA" id="ARBA00023305"/>
    </source>
</evidence>
<keyword evidence="11 24" id="KW-1133">Transmembrane helix</keyword>
<feature type="region of interest" description="Disordered" evidence="23">
    <location>
        <begin position="3620"/>
        <end position="3658"/>
    </location>
</feature>
<evidence type="ECO:0000256" key="10">
    <source>
        <dbReference type="ARBA" id="ARBA00022840"/>
    </source>
</evidence>
<feature type="compositionally biased region" description="Gly residues" evidence="23">
    <location>
        <begin position="1293"/>
        <end position="1302"/>
    </location>
</feature>
<dbReference type="Proteomes" id="UP000075920">
    <property type="component" value="Unassembled WGS sequence"/>
</dbReference>
<evidence type="ECO:0000256" key="7">
    <source>
        <dbReference type="ARBA" id="ARBA00022692"/>
    </source>
</evidence>
<evidence type="ECO:0000256" key="14">
    <source>
        <dbReference type="ARBA" id="ARBA00023136"/>
    </source>
</evidence>
<feature type="transmembrane region" description="Helical" evidence="24">
    <location>
        <begin position="3919"/>
        <end position="3941"/>
    </location>
</feature>
<feature type="region of interest" description="Disordered" evidence="23">
    <location>
        <begin position="1146"/>
        <end position="1314"/>
    </location>
</feature>
<keyword evidence="5" id="KW-0109">Calcium transport</keyword>
<feature type="transmembrane region" description="Helical" evidence="24">
    <location>
        <begin position="4928"/>
        <end position="4947"/>
    </location>
</feature>
<dbReference type="PROSITE" id="PS50088">
    <property type="entry name" value="ANK_REPEAT"/>
    <property type="match status" value="1"/>
</dbReference>
<dbReference type="CDD" id="cd18580">
    <property type="entry name" value="ABC_6TM_ABCC_D2"/>
    <property type="match status" value="1"/>
</dbReference>
<evidence type="ECO:0000256" key="9">
    <source>
        <dbReference type="ARBA" id="ARBA00022741"/>
    </source>
</evidence>
<feature type="transmembrane region" description="Helical" evidence="24">
    <location>
        <begin position="460"/>
        <end position="481"/>
    </location>
</feature>
<feature type="compositionally biased region" description="Polar residues" evidence="23">
    <location>
        <begin position="1171"/>
        <end position="1182"/>
    </location>
</feature>
<feature type="transmembrane region" description="Helical" evidence="24">
    <location>
        <begin position="3167"/>
        <end position="3186"/>
    </location>
</feature>
<feature type="transmembrane region" description="Helical" evidence="24">
    <location>
        <begin position="2300"/>
        <end position="2319"/>
    </location>
</feature>
<feature type="transmembrane region" description="Helical" evidence="24">
    <location>
        <begin position="4520"/>
        <end position="4548"/>
    </location>
</feature>
<dbReference type="SMART" id="SM00382">
    <property type="entry name" value="AAA"/>
    <property type="match status" value="4"/>
</dbReference>
<feature type="transmembrane region" description="Helical" evidence="24">
    <location>
        <begin position="3192"/>
        <end position="3212"/>
    </location>
</feature>
<dbReference type="PROSITE" id="PS00211">
    <property type="entry name" value="ABC_TRANSPORTER_1"/>
    <property type="match status" value="4"/>
</dbReference>
<evidence type="ECO:0000256" key="22">
    <source>
        <dbReference type="PROSITE-ProRule" id="PRU00023"/>
    </source>
</evidence>
<keyword evidence="10" id="KW-0067">ATP-binding</keyword>
<feature type="transmembrane region" description="Helical" evidence="24">
    <location>
        <begin position="730"/>
        <end position="755"/>
    </location>
</feature>
<evidence type="ECO:0000256" key="8">
    <source>
        <dbReference type="ARBA" id="ARBA00022737"/>
    </source>
</evidence>
<evidence type="ECO:0000256" key="24">
    <source>
        <dbReference type="SAM" id="Phobius"/>
    </source>
</evidence>
<evidence type="ECO:0000256" key="3">
    <source>
        <dbReference type="ARBA" id="ARBA00022448"/>
    </source>
</evidence>
<keyword evidence="8" id="KW-0677">Repeat</keyword>
<feature type="transmembrane region" description="Helical" evidence="24">
    <location>
        <begin position="2780"/>
        <end position="2798"/>
    </location>
</feature>
<feature type="transmembrane region" description="Helical" evidence="24">
    <location>
        <begin position="2224"/>
        <end position="2245"/>
    </location>
</feature>
<feature type="transmembrane region" description="Helical" evidence="24">
    <location>
        <begin position="4603"/>
        <end position="4629"/>
    </location>
</feature>
<feature type="transmembrane region" description="Helical" evidence="24">
    <location>
        <begin position="3086"/>
        <end position="3107"/>
    </location>
</feature>
<dbReference type="Pfam" id="PF12796">
    <property type="entry name" value="Ank_2"/>
    <property type="match status" value="1"/>
</dbReference>
<evidence type="ECO:0000256" key="2">
    <source>
        <dbReference type="ARBA" id="ARBA00009726"/>
    </source>
</evidence>
<evidence type="ECO:0000313" key="27">
    <source>
        <dbReference type="EnsemblMetazoa" id="AMIN009791-PA"/>
    </source>
</evidence>
<dbReference type="InterPro" id="IPR050173">
    <property type="entry name" value="ABC_transporter_C-like"/>
</dbReference>
<feature type="transmembrane region" description="Helical" evidence="24">
    <location>
        <begin position="5001"/>
        <end position="5020"/>
    </location>
</feature>
<feature type="transmembrane region" description="Helical" evidence="24">
    <location>
        <begin position="4417"/>
        <end position="4436"/>
    </location>
</feature>
<feature type="domain" description="ABC transmembrane type-1" evidence="26">
    <location>
        <begin position="1618"/>
        <end position="1847"/>
    </location>
</feature>
<dbReference type="CDD" id="cd18603">
    <property type="entry name" value="ABC_6TM_MRP1_2_3_6_D2_like"/>
    <property type="match status" value="3"/>
</dbReference>
<dbReference type="InterPro" id="IPR036770">
    <property type="entry name" value="Ankyrin_rpt-contain_sf"/>
</dbReference>